<reference evidence="4" key="2">
    <citation type="journal article" date="2018" name="Plant J.">
        <title>The Sorghum bicolor reference genome: improved assembly, gene annotations, a transcriptome atlas, and signatures of genome organization.</title>
        <authorList>
            <person name="McCormick R.F."/>
            <person name="Truong S.K."/>
            <person name="Sreedasyam A."/>
            <person name="Jenkins J."/>
            <person name="Shu S."/>
            <person name="Sims D."/>
            <person name="Kennedy M."/>
            <person name="Amirebrahimi M."/>
            <person name="Weers B.D."/>
            <person name="McKinley B."/>
            <person name="Mattison A."/>
            <person name="Morishige D.T."/>
            <person name="Grimwood J."/>
            <person name="Schmutz J."/>
            <person name="Mullet J.E."/>
        </authorList>
    </citation>
    <scope>NUCLEOTIDE SEQUENCE [LARGE SCALE GENOMIC DNA]</scope>
    <source>
        <strain evidence="4">cv. BTx623</strain>
    </source>
</reference>
<dbReference type="CDD" id="cd22160">
    <property type="entry name" value="F-box_AtFBL13-like"/>
    <property type="match status" value="1"/>
</dbReference>
<dbReference type="SUPFAM" id="SSF81383">
    <property type="entry name" value="F-box domain"/>
    <property type="match status" value="1"/>
</dbReference>
<feature type="compositionally biased region" description="Basic and acidic residues" evidence="1">
    <location>
        <begin position="64"/>
        <end position="75"/>
    </location>
</feature>
<dbReference type="PANTHER" id="PTHR34223:SF80">
    <property type="entry name" value="OS11G0205900 PROTEIN"/>
    <property type="match status" value="1"/>
</dbReference>
<protein>
    <recommendedName>
        <fullName evidence="2">F-box domain-containing protein</fullName>
    </recommendedName>
</protein>
<feature type="domain" description="F-box" evidence="2">
    <location>
        <begin position="108"/>
        <end position="157"/>
    </location>
</feature>
<dbReference type="InterPro" id="IPR032675">
    <property type="entry name" value="LRR_dom_sf"/>
</dbReference>
<evidence type="ECO:0000313" key="4">
    <source>
        <dbReference type="Proteomes" id="UP000000768"/>
    </source>
</evidence>
<dbReference type="InParanoid" id="A0A1Z5RIU1"/>
<dbReference type="Gene3D" id="1.20.1280.50">
    <property type="match status" value="1"/>
</dbReference>
<dbReference type="Gramene" id="OQU83654">
    <property type="protein sequence ID" value="OQU83654"/>
    <property type="gene ID" value="SORBI_3005G154500"/>
</dbReference>
<evidence type="ECO:0000256" key="1">
    <source>
        <dbReference type="SAM" id="MobiDB-lite"/>
    </source>
</evidence>
<dbReference type="InterPro" id="IPR036047">
    <property type="entry name" value="F-box-like_dom_sf"/>
</dbReference>
<dbReference type="InterPro" id="IPR053197">
    <property type="entry name" value="F-box_SCFL_complex_component"/>
</dbReference>
<sequence length="498" mass="57052">MLSASALSGPASLTPTRDSRLRPVPRPPRSAGLRTPLARRPTIPLLGHCRLHSATVRRPSKQHPAGEKLARDHHCLRAPARPHRRPPAGMPPRKRGKVDGAASPDAGGDRISALPDDALHHLLSFLPAEDAVRTCVLARRWRHLWKSATGLRIWFGYGNELQSVKKFREFVIHLLLLRKRHSSLHTCELRLRNSASLCTHWLRKDRLGLNLWIRHILDCEVRTLRLKIRDPYFCLHLPLVSQHLTTLAFVGLGWTDDLCDFSNCPNLEHLEFDGSTFHGVQQISSKSLKYLSFSNNCDFDFYMESDTLICTPSLVSLRLDKHSGSPPILDSMPSLKEAFLRDPFMGCDDQDCYTCIHDKVQFGYEYNKCVLLQGLSEAENLTLMSDYKGAHFFRDLEWCPTFNNLRTLLLNEWCVDPDFYVLNCILKHSPVLEKLTLHLFTKAPQHKLEMIGRYNQMERSATISKHLKEIRVQCEVVNNKVYKVLKFLGTFGIHFLFK</sequence>
<dbReference type="SUPFAM" id="SSF52047">
    <property type="entry name" value="RNI-like"/>
    <property type="match status" value="1"/>
</dbReference>
<dbReference type="Proteomes" id="UP000000768">
    <property type="component" value="Chromosome 5"/>
</dbReference>
<dbReference type="InterPro" id="IPR001810">
    <property type="entry name" value="F-box_dom"/>
</dbReference>
<proteinExistence type="predicted"/>
<evidence type="ECO:0000313" key="3">
    <source>
        <dbReference type="EMBL" id="OQU83654.1"/>
    </source>
</evidence>
<dbReference type="Pfam" id="PF00646">
    <property type="entry name" value="F-box"/>
    <property type="match status" value="1"/>
</dbReference>
<name>A0A1Z5RIU1_SORBI</name>
<feature type="region of interest" description="Disordered" evidence="1">
    <location>
        <begin position="1"/>
        <end position="110"/>
    </location>
</feature>
<organism evidence="3 4">
    <name type="scientific">Sorghum bicolor</name>
    <name type="common">Sorghum</name>
    <name type="synonym">Sorghum vulgare</name>
    <dbReference type="NCBI Taxonomy" id="4558"/>
    <lineage>
        <taxon>Eukaryota</taxon>
        <taxon>Viridiplantae</taxon>
        <taxon>Streptophyta</taxon>
        <taxon>Embryophyta</taxon>
        <taxon>Tracheophyta</taxon>
        <taxon>Spermatophyta</taxon>
        <taxon>Magnoliopsida</taxon>
        <taxon>Liliopsida</taxon>
        <taxon>Poales</taxon>
        <taxon>Poaceae</taxon>
        <taxon>PACMAD clade</taxon>
        <taxon>Panicoideae</taxon>
        <taxon>Andropogonodae</taxon>
        <taxon>Andropogoneae</taxon>
        <taxon>Sorghinae</taxon>
        <taxon>Sorghum</taxon>
    </lineage>
</organism>
<keyword evidence="4" id="KW-1185">Reference proteome</keyword>
<evidence type="ECO:0000259" key="2">
    <source>
        <dbReference type="PROSITE" id="PS50181"/>
    </source>
</evidence>
<dbReference type="PANTHER" id="PTHR34223">
    <property type="entry name" value="OS11G0201299 PROTEIN"/>
    <property type="match status" value="1"/>
</dbReference>
<dbReference type="PROSITE" id="PS50181">
    <property type="entry name" value="FBOX"/>
    <property type="match status" value="1"/>
</dbReference>
<dbReference type="ExpressionAtlas" id="A0A1Z5RIU1">
    <property type="expression patterns" value="baseline"/>
</dbReference>
<dbReference type="EMBL" id="CM000764">
    <property type="protein sequence ID" value="OQU83654.1"/>
    <property type="molecule type" value="Genomic_DNA"/>
</dbReference>
<accession>A0A1Z5RIU1</accession>
<dbReference type="InterPro" id="IPR053781">
    <property type="entry name" value="F-box_AtFBL13-like"/>
</dbReference>
<feature type="compositionally biased region" description="Low complexity" evidence="1">
    <location>
        <begin position="1"/>
        <end position="13"/>
    </location>
</feature>
<dbReference type="AlphaFoldDB" id="A0A1Z5RIU1"/>
<reference evidence="3 4" key="1">
    <citation type="journal article" date="2009" name="Nature">
        <title>The Sorghum bicolor genome and the diversification of grasses.</title>
        <authorList>
            <person name="Paterson A.H."/>
            <person name="Bowers J.E."/>
            <person name="Bruggmann R."/>
            <person name="Dubchak I."/>
            <person name="Grimwood J."/>
            <person name="Gundlach H."/>
            <person name="Haberer G."/>
            <person name="Hellsten U."/>
            <person name="Mitros T."/>
            <person name="Poliakov A."/>
            <person name="Schmutz J."/>
            <person name="Spannagl M."/>
            <person name="Tang H."/>
            <person name="Wang X."/>
            <person name="Wicker T."/>
            <person name="Bharti A.K."/>
            <person name="Chapman J."/>
            <person name="Feltus F.A."/>
            <person name="Gowik U."/>
            <person name="Grigoriev I.V."/>
            <person name="Lyons E."/>
            <person name="Maher C.A."/>
            <person name="Martis M."/>
            <person name="Narechania A."/>
            <person name="Otillar R.P."/>
            <person name="Penning B.W."/>
            <person name="Salamov A.A."/>
            <person name="Wang Y."/>
            <person name="Zhang L."/>
            <person name="Carpita N.C."/>
            <person name="Freeling M."/>
            <person name="Gingle A.R."/>
            <person name="Hash C.T."/>
            <person name="Keller B."/>
            <person name="Klein P."/>
            <person name="Kresovich S."/>
            <person name="McCann M.C."/>
            <person name="Ming R."/>
            <person name="Peterson D.G."/>
            <person name="Mehboob-ur-Rahman"/>
            <person name="Ware D."/>
            <person name="Westhoff P."/>
            <person name="Mayer K.F."/>
            <person name="Messing J."/>
            <person name="Rokhsar D.S."/>
        </authorList>
    </citation>
    <scope>NUCLEOTIDE SEQUENCE [LARGE SCALE GENOMIC DNA]</scope>
    <source>
        <strain evidence="4">cv. BTx623</strain>
    </source>
</reference>
<feature type="compositionally biased region" description="Basic residues" evidence="1">
    <location>
        <begin position="76"/>
        <end position="96"/>
    </location>
</feature>
<dbReference type="Gene3D" id="3.80.10.10">
    <property type="entry name" value="Ribonuclease Inhibitor"/>
    <property type="match status" value="1"/>
</dbReference>
<gene>
    <name evidence="3" type="ORF">SORBI_3005G154500</name>
</gene>